<accession>X1BLN4</accession>
<gene>
    <name evidence="1" type="ORF">S01H4_24352</name>
</gene>
<proteinExistence type="predicted"/>
<dbReference type="SUPFAM" id="SSF75005">
    <property type="entry name" value="Arabinanase/levansucrase/invertase"/>
    <property type="match status" value="1"/>
</dbReference>
<evidence type="ECO:0008006" key="2">
    <source>
        <dbReference type="Google" id="ProtNLM"/>
    </source>
</evidence>
<feature type="non-terminal residue" evidence="1">
    <location>
        <position position="1"/>
    </location>
</feature>
<dbReference type="EMBL" id="BART01011428">
    <property type="protein sequence ID" value="GAG84958.1"/>
    <property type="molecule type" value="Genomic_DNA"/>
</dbReference>
<sequence length="245" mass="27588">YIIPKEQGTGAGGYWGYAVATPKPDLSRAPGMLQSPNGTDWEILPPAKMKWGDTPERDLEYGGCERIRGKYYLIGGAGEYVSKGYSMYTLVSDGPRGPFGPDIETYRLCGTTSKTVTWLAAWAKAKDELLVSNYASFSSDIGRPSMLPLRKPVVDKDGHLRLGWWKGNEALKGKPLTLEKNTVELNTRGKKSHYQIVYLSEALLVIHHECVVLPVVPNHRRIPHRALIRPIYHRLRRYKHPQKCT</sequence>
<dbReference type="InterPro" id="IPR023296">
    <property type="entry name" value="Glyco_hydro_beta-prop_sf"/>
</dbReference>
<comment type="caution">
    <text evidence="1">The sequence shown here is derived from an EMBL/GenBank/DDBJ whole genome shotgun (WGS) entry which is preliminary data.</text>
</comment>
<evidence type="ECO:0000313" key="1">
    <source>
        <dbReference type="EMBL" id="GAG84958.1"/>
    </source>
</evidence>
<dbReference type="AlphaFoldDB" id="X1BLN4"/>
<reference evidence="1" key="1">
    <citation type="journal article" date="2014" name="Front. Microbiol.">
        <title>High frequency of phylogenetically diverse reductive dehalogenase-homologous genes in deep subseafloor sedimentary metagenomes.</title>
        <authorList>
            <person name="Kawai M."/>
            <person name="Futagami T."/>
            <person name="Toyoda A."/>
            <person name="Takaki Y."/>
            <person name="Nishi S."/>
            <person name="Hori S."/>
            <person name="Arai W."/>
            <person name="Tsubouchi T."/>
            <person name="Morono Y."/>
            <person name="Uchiyama I."/>
            <person name="Ito T."/>
            <person name="Fujiyama A."/>
            <person name="Inagaki F."/>
            <person name="Takami H."/>
        </authorList>
    </citation>
    <scope>NUCLEOTIDE SEQUENCE</scope>
    <source>
        <strain evidence="1">Expedition CK06-06</strain>
    </source>
</reference>
<organism evidence="1">
    <name type="scientific">marine sediment metagenome</name>
    <dbReference type="NCBI Taxonomy" id="412755"/>
    <lineage>
        <taxon>unclassified sequences</taxon>
        <taxon>metagenomes</taxon>
        <taxon>ecological metagenomes</taxon>
    </lineage>
</organism>
<protein>
    <recommendedName>
        <fullName evidence="2">Beta-xylosidase C-terminal Concanavalin A-like domain-containing protein</fullName>
    </recommendedName>
</protein>
<name>X1BLN4_9ZZZZ</name>